<reference evidence="5 7" key="2">
    <citation type="submission" date="2017-06" db="EMBL/GenBank/DDBJ databases">
        <authorList>
            <consortium name="Pathogen Informatics"/>
        </authorList>
    </citation>
    <scope>NUCLEOTIDE SEQUENCE [LARGE SCALE GENOMIC DNA]</scope>
    <source>
        <strain evidence="5 7">NCTC13015</strain>
    </source>
</reference>
<dbReference type="RefSeq" id="WP_038592619.1">
    <property type="nucleotide sequence ID" value="NZ_CP009211.1"/>
</dbReference>
<dbReference type="Proteomes" id="UP000028780">
    <property type="component" value="Chromosome"/>
</dbReference>
<evidence type="ECO:0000313" key="4">
    <source>
        <dbReference type="EMBL" id="AIJ34272.1"/>
    </source>
</evidence>
<name>A0A076NTN3_9CORY</name>
<dbReference type="GO" id="GO:0004792">
    <property type="term" value="F:thiosulfate-cyanide sulfurtransferase activity"/>
    <property type="evidence" value="ECO:0007669"/>
    <property type="project" value="TreeGrafter"/>
</dbReference>
<sequence>MSVFVSAEDLRLRIRAGEKNTILASLWEPEEGKAVSKYRSEHIPTSQFCDPAAHLAGLPGSRSGRNPLPAPEVVERAIRMWGIGPGRPVIAYDQGNCLYAARAWWVLRWMGIEDIHILDGGFADWDRRGFQTLAGPGSPAVRREVPTRPGSMPTAEMSQVREFEGLLIDARGADRFAGRKENLDLRAGHIPGALNLPVYDLFDKETRTLRSVEEIRGRLAEVGLTQNTDPAEVIVYSGSGNHSALLIAVMEHVGLPVVTHYVGGWSQWSAEKSNPIATDV</sequence>
<protein>
    <submittedName>
        <fullName evidence="4">Sulfultransferase</fullName>
    </submittedName>
    <submittedName>
        <fullName evidence="5">Thiosulfate sulfurtransferase</fullName>
        <ecNumber evidence="5">2.8.1.2</ecNumber>
    </submittedName>
</protein>
<dbReference type="STRING" id="156978.CIMIT_10580"/>
<keyword evidence="2" id="KW-0677">Repeat</keyword>
<dbReference type="SUPFAM" id="SSF52821">
    <property type="entry name" value="Rhodanese/Cell cycle control phosphatase"/>
    <property type="match status" value="2"/>
</dbReference>
<dbReference type="eggNOG" id="COG2897">
    <property type="taxonomic scope" value="Bacteria"/>
</dbReference>
<evidence type="ECO:0000259" key="3">
    <source>
        <dbReference type="PROSITE" id="PS50206"/>
    </source>
</evidence>
<feature type="domain" description="Rhodanese" evidence="3">
    <location>
        <begin position="40"/>
        <end position="134"/>
    </location>
</feature>
<keyword evidence="1 4" id="KW-0808">Transferase</keyword>
<dbReference type="GO" id="GO:0016784">
    <property type="term" value="F:3-mercaptopyruvate sulfurtransferase activity"/>
    <property type="evidence" value="ECO:0007669"/>
    <property type="project" value="UniProtKB-EC"/>
</dbReference>
<dbReference type="PROSITE" id="PS50206">
    <property type="entry name" value="RHODANESE_3"/>
    <property type="match status" value="2"/>
</dbReference>
<dbReference type="OrthoDB" id="9770030at2"/>
<evidence type="ECO:0000313" key="6">
    <source>
        <dbReference type="Proteomes" id="UP000028780"/>
    </source>
</evidence>
<dbReference type="EMBL" id="CP009211">
    <property type="protein sequence ID" value="AIJ34272.1"/>
    <property type="molecule type" value="Genomic_DNA"/>
</dbReference>
<feature type="domain" description="Rhodanese" evidence="3">
    <location>
        <begin position="161"/>
        <end position="277"/>
    </location>
</feature>
<dbReference type="CDD" id="cd01449">
    <property type="entry name" value="TST_Repeat_2"/>
    <property type="match status" value="1"/>
</dbReference>
<dbReference type="EC" id="2.8.1.2" evidence="5"/>
<dbReference type="InterPro" id="IPR036873">
    <property type="entry name" value="Rhodanese-like_dom_sf"/>
</dbReference>
<dbReference type="KEGG" id="cii:CIMIT_10580"/>
<dbReference type="InterPro" id="IPR001763">
    <property type="entry name" value="Rhodanese-like_dom"/>
</dbReference>
<dbReference type="AlphaFoldDB" id="A0A076NTN3"/>
<organism evidence="4 6">
    <name type="scientific">Corynebacterium imitans</name>
    <dbReference type="NCBI Taxonomy" id="156978"/>
    <lineage>
        <taxon>Bacteria</taxon>
        <taxon>Bacillati</taxon>
        <taxon>Actinomycetota</taxon>
        <taxon>Actinomycetes</taxon>
        <taxon>Mycobacteriales</taxon>
        <taxon>Corynebacteriaceae</taxon>
        <taxon>Corynebacterium</taxon>
    </lineage>
</organism>
<dbReference type="HOGENOM" id="CLU_031618_0_1_11"/>
<reference evidence="4 6" key="1">
    <citation type="submission" date="2014-08" db="EMBL/GenBank/DDBJ databases">
        <title>Complete genome sequence of Corynebacterium imitans DSM 44264, isolated from a five-month-old boy with suspected pharyngeal diphtheria.</title>
        <authorList>
            <person name="Mollmann S."/>
            <person name="Albersmeier A."/>
            <person name="Ruckert C."/>
            <person name="Tauch A."/>
        </authorList>
    </citation>
    <scope>NUCLEOTIDE SEQUENCE [LARGE SCALE GENOMIC DNA]</scope>
    <source>
        <strain evidence="4 6">DSM 44264</strain>
    </source>
</reference>
<gene>
    <name evidence="5" type="primary">sseA_2</name>
    <name evidence="4" type="ORF">CIMIT_10580</name>
    <name evidence="5" type="ORF">SAMEA4535761_02172</name>
</gene>
<dbReference type="SMART" id="SM00450">
    <property type="entry name" value="RHOD"/>
    <property type="match status" value="2"/>
</dbReference>
<evidence type="ECO:0000313" key="7">
    <source>
        <dbReference type="Proteomes" id="UP000215374"/>
    </source>
</evidence>
<proteinExistence type="predicted"/>
<evidence type="ECO:0000313" key="5">
    <source>
        <dbReference type="EMBL" id="SNV83989.1"/>
    </source>
</evidence>
<dbReference type="InterPro" id="IPR045078">
    <property type="entry name" value="TST/MPST-like"/>
</dbReference>
<dbReference type="Gene3D" id="3.40.250.10">
    <property type="entry name" value="Rhodanese-like domain"/>
    <property type="match status" value="2"/>
</dbReference>
<accession>A0A076NTN3</accession>
<dbReference type="PANTHER" id="PTHR11364:SF27">
    <property type="entry name" value="SULFURTRANSFERASE"/>
    <property type="match status" value="1"/>
</dbReference>
<keyword evidence="6" id="KW-1185">Reference proteome</keyword>
<dbReference type="Proteomes" id="UP000215374">
    <property type="component" value="Chromosome 1"/>
</dbReference>
<dbReference type="EMBL" id="LT906467">
    <property type="protein sequence ID" value="SNV83989.1"/>
    <property type="molecule type" value="Genomic_DNA"/>
</dbReference>
<dbReference type="Pfam" id="PF00581">
    <property type="entry name" value="Rhodanese"/>
    <property type="match status" value="2"/>
</dbReference>
<evidence type="ECO:0000256" key="2">
    <source>
        <dbReference type="ARBA" id="ARBA00022737"/>
    </source>
</evidence>
<dbReference type="PANTHER" id="PTHR11364">
    <property type="entry name" value="THIOSULFATE SULFERTANSFERASE"/>
    <property type="match status" value="1"/>
</dbReference>
<evidence type="ECO:0000256" key="1">
    <source>
        <dbReference type="ARBA" id="ARBA00022679"/>
    </source>
</evidence>
<dbReference type="CDD" id="cd01448">
    <property type="entry name" value="TST_Repeat_1"/>
    <property type="match status" value="1"/>
</dbReference>